<organism evidence="1 2">
    <name type="scientific">Araneus ventricosus</name>
    <name type="common">Orbweaver spider</name>
    <name type="synonym">Epeira ventricosa</name>
    <dbReference type="NCBI Taxonomy" id="182803"/>
    <lineage>
        <taxon>Eukaryota</taxon>
        <taxon>Metazoa</taxon>
        <taxon>Ecdysozoa</taxon>
        <taxon>Arthropoda</taxon>
        <taxon>Chelicerata</taxon>
        <taxon>Arachnida</taxon>
        <taxon>Araneae</taxon>
        <taxon>Araneomorphae</taxon>
        <taxon>Entelegynae</taxon>
        <taxon>Araneoidea</taxon>
        <taxon>Araneidae</taxon>
        <taxon>Araneus</taxon>
    </lineage>
</organism>
<reference evidence="1 2" key="1">
    <citation type="journal article" date="2019" name="Sci. Rep.">
        <title>Orb-weaving spider Araneus ventricosus genome elucidates the spidroin gene catalogue.</title>
        <authorList>
            <person name="Kono N."/>
            <person name="Nakamura H."/>
            <person name="Ohtoshi R."/>
            <person name="Moran D.A.P."/>
            <person name="Shinohara A."/>
            <person name="Yoshida Y."/>
            <person name="Fujiwara M."/>
            <person name="Mori M."/>
            <person name="Tomita M."/>
            <person name="Arakawa K."/>
        </authorList>
    </citation>
    <scope>NUCLEOTIDE SEQUENCE [LARGE SCALE GENOMIC DNA]</scope>
</reference>
<keyword evidence="2" id="KW-1185">Reference proteome</keyword>
<accession>A0A4Y2T2R8</accession>
<gene>
    <name evidence="1" type="ORF">AVEN_16511_1</name>
</gene>
<dbReference type="AlphaFoldDB" id="A0A4Y2T2R8"/>
<evidence type="ECO:0000313" key="2">
    <source>
        <dbReference type="Proteomes" id="UP000499080"/>
    </source>
</evidence>
<proteinExistence type="predicted"/>
<protein>
    <submittedName>
        <fullName evidence="1">Uncharacterized protein</fullName>
    </submittedName>
</protein>
<dbReference type="EMBL" id="BGPR01025740">
    <property type="protein sequence ID" value="GBN94904.1"/>
    <property type="molecule type" value="Genomic_DNA"/>
</dbReference>
<dbReference type="Proteomes" id="UP000499080">
    <property type="component" value="Unassembled WGS sequence"/>
</dbReference>
<comment type="caution">
    <text evidence="1">The sequence shown here is derived from an EMBL/GenBank/DDBJ whole genome shotgun (WGS) entry which is preliminary data.</text>
</comment>
<sequence length="113" mass="12668">MTASILINSIDCFVSDNCHSITLPNIRGDKSNSGAMTFNLQTKEQKVERLWGDFLAVMDGFLLALRGLPNPSADRWFRNRTLSRDLRHSLPSLSHKLYNDLSPIGGVSRIAEH</sequence>
<evidence type="ECO:0000313" key="1">
    <source>
        <dbReference type="EMBL" id="GBN94904.1"/>
    </source>
</evidence>
<name>A0A4Y2T2R8_ARAVE</name>